<evidence type="ECO:0000313" key="11">
    <source>
        <dbReference type="EMBL" id="MFC2926102.1"/>
    </source>
</evidence>
<feature type="coiled-coil region" evidence="9">
    <location>
        <begin position="511"/>
        <end position="544"/>
    </location>
</feature>
<keyword evidence="4 7" id="KW-0547">Nucleotide-binding</keyword>
<sequence length="638" mass="68333">MSKVIGIDLGTTNSCVAVMEGGQPKVIENSEGARTTPSVVAFTKDGERLIGQPARRQAVTNPEQTFFAIKRLIGRKFGDPTVKKDAAMVPYKIVKADNGDAWVEGRDKTYAPSEISAFILTKMKETAEAYLGETVTQAVITVPAYFDDAQRQATKDAGKIAGLEVLRIINEPTAAALAYGLDKGENKTIAVYDLGGGTFDVSVLEIGDGVFEVKSTNGDTFLGGEDFDLKIVDYLADEFKKENGIDLRSDKLALQRLKEEAEKAKKELSSAASYEVNLPFITADASGPKHLTMKLSRAKLEALVDDLVQRTVEPCKKALKDAGLSASDIDEVILVGGMTRMPKVQETVKKFFGREPHKGVNPDEVVAMGAAIQAGVLQGDVKDVLLLDVTPLSLGIETLGGVFTRLIDRNTTIPTRKSQTFSTADDNQSAVTIKVSQGERQMAADNKLLGQFDLMGIPPAPRGVPQIEVTFDIDANGIVNVSAKDKATGKEQAIRIQASGGLSDDEINNMVKDAEANAEADKKRRELVEARNGAEALIHQTEKQLEEFGGKVGADEKSAIETALSELKEVKDGDDVETIQQKTQALMQAAMKLGEAMYAAQQAEGGSDEGGSDGSASSDDDVVDAEYSEVDGDDKKSA</sequence>
<comment type="induction">
    <text evidence="7">By stress conditions e.g. heat shock.</text>
</comment>
<reference evidence="12" key="1">
    <citation type="journal article" date="2019" name="Int. J. Syst. Evol. Microbiol.">
        <title>The Global Catalogue of Microorganisms (GCM) 10K type strain sequencing project: providing services to taxonomists for standard genome sequencing and annotation.</title>
        <authorList>
            <consortium name="The Broad Institute Genomics Platform"/>
            <consortium name="The Broad Institute Genome Sequencing Center for Infectious Disease"/>
            <person name="Wu L."/>
            <person name="Ma J."/>
        </authorList>
    </citation>
    <scope>NUCLEOTIDE SEQUENCE [LARGE SCALE GENOMIC DNA]</scope>
    <source>
        <strain evidence="12">KCTC 52487</strain>
    </source>
</reference>
<accession>A0ABV6ZXD8</accession>
<evidence type="ECO:0000256" key="7">
    <source>
        <dbReference type="HAMAP-Rule" id="MF_00332"/>
    </source>
</evidence>
<proteinExistence type="evidence at transcript level"/>
<dbReference type="Gene3D" id="2.60.34.10">
    <property type="entry name" value="Substrate Binding Domain Of DNAk, Chain A, domain 1"/>
    <property type="match status" value="1"/>
</dbReference>
<evidence type="ECO:0000256" key="4">
    <source>
        <dbReference type="ARBA" id="ARBA00022741"/>
    </source>
</evidence>
<evidence type="ECO:0000256" key="9">
    <source>
        <dbReference type="SAM" id="Coils"/>
    </source>
</evidence>
<evidence type="ECO:0000256" key="1">
    <source>
        <dbReference type="ARBA" id="ARBA00007381"/>
    </source>
</evidence>
<keyword evidence="5 7" id="KW-0067">ATP-binding</keyword>
<dbReference type="NCBIfam" id="NF001413">
    <property type="entry name" value="PRK00290.1"/>
    <property type="match status" value="1"/>
</dbReference>
<dbReference type="InterPro" id="IPR029048">
    <property type="entry name" value="HSP70_C_sf"/>
</dbReference>
<dbReference type="PROSITE" id="PS00297">
    <property type="entry name" value="HSP70_1"/>
    <property type="match status" value="1"/>
</dbReference>
<dbReference type="Gene3D" id="3.90.640.10">
    <property type="entry name" value="Actin, Chain A, domain 4"/>
    <property type="match status" value="1"/>
</dbReference>
<dbReference type="Pfam" id="PF00012">
    <property type="entry name" value="HSP70"/>
    <property type="match status" value="1"/>
</dbReference>
<dbReference type="CDD" id="cd11733">
    <property type="entry name" value="ASKHA_NBD_HSP70_HSPA9"/>
    <property type="match status" value="1"/>
</dbReference>
<dbReference type="PROSITE" id="PS01036">
    <property type="entry name" value="HSP70_3"/>
    <property type="match status" value="1"/>
</dbReference>
<feature type="coiled-coil region" evidence="9">
    <location>
        <begin position="247"/>
        <end position="274"/>
    </location>
</feature>
<dbReference type="PANTHER" id="PTHR19375">
    <property type="entry name" value="HEAT SHOCK PROTEIN 70KDA"/>
    <property type="match status" value="1"/>
</dbReference>
<dbReference type="InterPro" id="IPR012725">
    <property type="entry name" value="Chaperone_DnaK"/>
</dbReference>
<evidence type="ECO:0000256" key="10">
    <source>
        <dbReference type="SAM" id="MobiDB-lite"/>
    </source>
</evidence>
<dbReference type="InterPro" id="IPR043129">
    <property type="entry name" value="ATPase_NBD"/>
</dbReference>
<keyword evidence="7" id="KW-0143">Chaperone</keyword>
<dbReference type="NCBIfam" id="NF003520">
    <property type="entry name" value="PRK05183.1"/>
    <property type="match status" value="1"/>
</dbReference>
<evidence type="ECO:0000256" key="5">
    <source>
        <dbReference type="ARBA" id="ARBA00022840"/>
    </source>
</evidence>
<evidence type="ECO:0000256" key="8">
    <source>
        <dbReference type="RuleBase" id="RU003322"/>
    </source>
</evidence>
<keyword evidence="3 7" id="KW-0597">Phosphoprotein</keyword>
<evidence type="ECO:0000256" key="3">
    <source>
        <dbReference type="ARBA" id="ARBA00022553"/>
    </source>
</evidence>
<feature type="compositionally biased region" description="Acidic residues" evidence="10">
    <location>
        <begin position="618"/>
        <end position="632"/>
    </location>
</feature>
<dbReference type="Gene3D" id="1.20.1270.10">
    <property type="match status" value="1"/>
</dbReference>
<dbReference type="NCBIfam" id="TIGR02350">
    <property type="entry name" value="prok_dnaK"/>
    <property type="match status" value="1"/>
</dbReference>
<dbReference type="EMBL" id="JBHRSV010000016">
    <property type="protein sequence ID" value="MFC2926102.1"/>
    <property type="molecule type" value="Genomic_DNA"/>
</dbReference>
<comment type="function">
    <text evidence="7">Acts as a chaperone.</text>
</comment>
<dbReference type="HAMAP" id="MF_00332">
    <property type="entry name" value="DnaK"/>
    <property type="match status" value="1"/>
</dbReference>
<name>A0ABV6ZXD8_9PROT</name>
<dbReference type="PRINTS" id="PR00301">
    <property type="entry name" value="HEATSHOCK70"/>
</dbReference>
<evidence type="ECO:0000313" key="12">
    <source>
        <dbReference type="Proteomes" id="UP001595379"/>
    </source>
</evidence>
<dbReference type="SUPFAM" id="SSF100920">
    <property type="entry name" value="Heat shock protein 70kD (HSP70), peptide-binding domain"/>
    <property type="match status" value="1"/>
</dbReference>
<dbReference type="Proteomes" id="UP001595379">
    <property type="component" value="Unassembled WGS sequence"/>
</dbReference>
<evidence type="ECO:0000256" key="2">
    <source>
        <dbReference type="ARBA" id="ARBA00014415"/>
    </source>
</evidence>
<comment type="similarity">
    <text evidence="1 7 8">Belongs to the heat shock protein 70 family.</text>
</comment>
<dbReference type="RefSeq" id="WP_343164629.1">
    <property type="nucleotide sequence ID" value="NZ_JBHRSV010000016.1"/>
</dbReference>
<evidence type="ECO:0000256" key="6">
    <source>
        <dbReference type="ARBA" id="ARBA00023016"/>
    </source>
</evidence>
<dbReference type="Gene3D" id="3.30.420.40">
    <property type="match status" value="2"/>
</dbReference>
<gene>
    <name evidence="7 11" type="primary">dnaK</name>
    <name evidence="11" type="ORF">ACFOOR_08285</name>
</gene>
<dbReference type="InterPro" id="IPR029047">
    <property type="entry name" value="HSP70_peptide-bd_sf"/>
</dbReference>
<feature type="region of interest" description="Disordered" evidence="10">
    <location>
        <begin position="600"/>
        <end position="638"/>
    </location>
</feature>
<dbReference type="InterPro" id="IPR013126">
    <property type="entry name" value="Hsp_70_fam"/>
</dbReference>
<protein>
    <recommendedName>
        <fullName evidence="2 7">Chaperone protein DnaK</fullName>
    </recommendedName>
    <alternativeName>
        <fullName evidence="7">HSP70</fullName>
    </alternativeName>
    <alternativeName>
        <fullName evidence="7">Heat shock 70 kDa protein</fullName>
    </alternativeName>
    <alternativeName>
        <fullName evidence="7">Heat shock protein 70</fullName>
    </alternativeName>
</protein>
<dbReference type="SUPFAM" id="SSF53067">
    <property type="entry name" value="Actin-like ATPase domain"/>
    <property type="match status" value="2"/>
</dbReference>
<keyword evidence="12" id="KW-1185">Reference proteome</keyword>
<organism evidence="11 12">
    <name type="scientific">Hyphobacterium vulgare</name>
    <dbReference type="NCBI Taxonomy" id="1736751"/>
    <lineage>
        <taxon>Bacteria</taxon>
        <taxon>Pseudomonadati</taxon>
        <taxon>Pseudomonadota</taxon>
        <taxon>Alphaproteobacteria</taxon>
        <taxon>Maricaulales</taxon>
        <taxon>Maricaulaceae</taxon>
        <taxon>Hyphobacterium</taxon>
    </lineage>
</organism>
<keyword evidence="9" id="KW-0175">Coiled coil</keyword>
<keyword evidence="6 7" id="KW-0346">Stress response</keyword>
<feature type="modified residue" description="Phosphothreonine; by autocatalysis" evidence="7">
    <location>
        <position position="198"/>
    </location>
</feature>
<dbReference type="SUPFAM" id="SSF100934">
    <property type="entry name" value="Heat shock protein 70kD (HSP70), C-terminal subdomain"/>
    <property type="match status" value="1"/>
</dbReference>
<dbReference type="InterPro" id="IPR018181">
    <property type="entry name" value="Heat_shock_70_CS"/>
</dbReference>
<comment type="caution">
    <text evidence="11">The sequence shown here is derived from an EMBL/GenBank/DDBJ whole genome shotgun (WGS) entry which is preliminary data.</text>
</comment>
<dbReference type="PROSITE" id="PS00329">
    <property type="entry name" value="HSP70_2"/>
    <property type="match status" value="1"/>
</dbReference>